<dbReference type="Pfam" id="PF06201">
    <property type="entry name" value="PITH"/>
    <property type="match status" value="1"/>
</dbReference>
<dbReference type="OrthoDB" id="2635at2759"/>
<feature type="domain" description="PITH" evidence="2">
    <location>
        <begin position="4"/>
        <end position="215"/>
    </location>
</feature>
<comment type="caution">
    <text evidence="3">The sequence shown here is derived from an EMBL/GenBank/DDBJ whole genome shotgun (WGS) entry which is preliminary data.</text>
</comment>
<dbReference type="GO" id="GO:0005634">
    <property type="term" value="C:nucleus"/>
    <property type="evidence" value="ECO:0007669"/>
    <property type="project" value="TreeGrafter"/>
</dbReference>
<evidence type="ECO:0000313" key="3">
    <source>
        <dbReference type="EMBL" id="KNZ55723.1"/>
    </source>
</evidence>
<dbReference type="InterPro" id="IPR037047">
    <property type="entry name" value="PITH_dom_sf"/>
</dbReference>
<dbReference type="Gene3D" id="2.60.120.470">
    <property type="entry name" value="PITH domain"/>
    <property type="match status" value="1"/>
</dbReference>
<organism evidence="3 4">
    <name type="scientific">Puccinia sorghi</name>
    <dbReference type="NCBI Taxonomy" id="27349"/>
    <lineage>
        <taxon>Eukaryota</taxon>
        <taxon>Fungi</taxon>
        <taxon>Dikarya</taxon>
        <taxon>Basidiomycota</taxon>
        <taxon>Pucciniomycotina</taxon>
        <taxon>Pucciniomycetes</taxon>
        <taxon>Pucciniales</taxon>
        <taxon>Pucciniaceae</taxon>
        <taxon>Puccinia</taxon>
    </lineage>
</organism>
<dbReference type="InterPro" id="IPR010400">
    <property type="entry name" value="PITH_dom"/>
</dbReference>
<dbReference type="SUPFAM" id="SSF49785">
    <property type="entry name" value="Galactose-binding domain-like"/>
    <property type="match status" value="1"/>
</dbReference>
<dbReference type="PANTHER" id="PTHR12175">
    <property type="entry name" value="AD039 HT014 THIOREDOXIN FAMILY TRP26"/>
    <property type="match status" value="1"/>
</dbReference>
<sequence>MWRGTAAGGSSSYSLYPYIDQCKSYCLNVVQPQSSNLSSRHGAIGAIVRPIHTRNELSLDDSVVTHEDTGPEMIVHLVFNQPVRARTIVINVGKGHQAPRLARVWTNRPNAISFDQLDLIKPDQEWELDVELETAVEYPTRVSRFQSVSSLSFEFVCLSPHDLLLPPAYHVFPFLLLLKRDPSAGQQSRIYFLGVLGDVKQLKRDPSSQLTVGAENSADATLDSIREQSGGNQTTIR</sequence>
<dbReference type="GO" id="GO:0005737">
    <property type="term" value="C:cytoplasm"/>
    <property type="evidence" value="ECO:0007669"/>
    <property type="project" value="UniProtKB-ARBA"/>
</dbReference>
<proteinExistence type="inferred from homology"/>
<dbReference type="PANTHER" id="PTHR12175:SF1">
    <property type="entry name" value="PITH DOMAIN-CONTAINING PROTEIN 1"/>
    <property type="match status" value="1"/>
</dbReference>
<dbReference type="VEuPathDB" id="FungiDB:VP01_25g5"/>
<dbReference type="InterPro" id="IPR008979">
    <property type="entry name" value="Galactose-bd-like_sf"/>
</dbReference>
<evidence type="ECO:0000313" key="4">
    <source>
        <dbReference type="Proteomes" id="UP000037035"/>
    </source>
</evidence>
<reference evidence="3 4" key="1">
    <citation type="submission" date="2015-08" db="EMBL/GenBank/DDBJ databases">
        <title>Next Generation Sequencing and Analysis of the Genome of Puccinia sorghi L Schw, the Causal Agent of Maize Common Rust.</title>
        <authorList>
            <person name="Rochi L."/>
            <person name="Burguener G."/>
            <person name="Darino M."/>
            <person name="Turjanski A."/>
            <person name="Kreff E."/>
            <person name="Dieguez M.J."/>
            <person name="Sacco F."/>
        </authorList>
    </citation>
    <scope>NUCLEOTIDE SEQUENCE [LARGE SCALE GENOMIC DNA]</scope>
    <source>
        <strain evidence="3 4">RO10H11247</strain>
    </source>
</reference>
<dbReference type="InterPro" id="IPR045099">
    <property type="entry name" value="PITH1-like"/>
</dbReference>
<keyword evidence="4" id="KW-1185">Reference proteome</keyword>
<accession>A0A0L6V4N4</accession>
<dbReference type="EMBL" id="LAVV01007502">
    <property type="protein sequence ID" value="KNZ55723.1"/>
    <property type="molecule type" value="Genomic_DNA"/>
</dbReference>
<protein>
    <recommendedName>
        <fullName evidence="2">PITH domain-containing protein</fullName>
    </recommendedName>
</protein>
<dbReference type="AlphaFoldDB" id="A0A0L6V4N4"/>
<comment type="similarity">
    <text evidence="1">Belongs to the PITHD1 family.</text>
</comment>
<gene>
    <name evidence="3" type="ORF">VP01_25g5</name>
</gene>
<evidence type="ECO:0000256" key="1">
    <source>
        <dbReference type="ARBA" id="ARBA00025788"/>
    </source>
</evidence>
<name>A0A0L6V4N4_9BASI</name>
<dbReference type="PROSITE" id="PS51532">
    <property type="entry name" value="PITH"/>
    <property type="match status" value="1"/>
</dbReference>
<dbReference type="Proteomes" id="UP000037035">
    <property type="component" value="Unassembled WGS sequence"/>
</dbReference>
<evidence type="ECO:0000259" key="2">
    <source>
        <dbReference type="PROSITE" id="PS51532"/>
    </source>
</evidence>